<dbReference type="AlphaFoldDB" id="A0A0G0QKX2"/>
<organism evidence="4 5">
    <name type="scientific">Candidatus Woesebacteria bacterium GW2011_GWB1_40_101</name>
    <dbReference type="NCBI Taxonomy" id="1618575"/>
    <lineage>
        <taxon>Bacteria</taxon>
        <taxon>Candidatus Woeseibacteriota</taxon>
    </lineage>
</organism>
<dbReference type="InterPro" id="IPR036388">
    <property type="entry name" value="WH-like_DNA-bd_sf"/>
</dbReference>
<comment type="caution">
    <text evidence="4">The sequence shown here is derived from an EMBL/GenBank/DDBJ whole genome shotgun (WGS) entry which is preliminary data.</text>
</comment>
<dbReference type="Pfam" id="PF02661">
    <property type="entry name" value="Fic"/>
    <property type="match status" value="1"/>
</dbReference>
<feature type="active site" evidence="1">
    <location>
        <position position="196"/>
    </location>
</feature>
<reference evidence="4 5" key="1">
    <citation type="journal article" date="2015" name="Nature">
        <title>rRNA introns, odd ribosomes, and small enigmatic genomes across a large radiation of phyla.</title>
        <authorList>
            <person name="Brown C.T."/>
            <person name="Hug L.A."/>
            <person name="Thomas B.C."/>
            <person name="Sharon I."/>
            <person name="Castelle C.J."/>
            <person name="Singh A."/>
            <person name="Wilkins M.J."/>
            <person name="Williams K.H."/>
            <person name="Banfield J.F."/>
        </authorList>
    </citation>
    <scope>NUCLEOTIDE SEQUENCE [LARGE SCALE GENOMIC DNA]</scope>
</reference>
<dbReference type="InterPro" id="IPR003812">
    <property type="entry name" value="Fido"/>
</dbReference>
<feature type="domain" description="Fido" evidence="3">
    <location>
        <begin position="110"/>
        <end position="266"/>
    </location>
</feature>
<protein>
    <recommendedName>
        <fullName evidence="3">Fido domain-containing protein</fullName>
    </recommendedName>
</protein>
<dbReference type="EMBL" id="LBXW01000026">
    <property type="protein sequence ID" value="KKR37971.1"/>
    <property type="molecule type" value="Genomic_DNA"/>
</dbReference>
<dbReference type="PANTHER" id="PTHR13504">
    <property type="entry name" value="FIDO DOMAIN-CONTAINING PROTEIN DDB_G0283145"/>
    <property type="match status" value="1"/>
</dbReference>
<sequence>MRGKQSSMYQPKYLISNKILRNIGAIEAAKEVIENAPLVPSFEKQFQSDAIVRTVFHGTHIEGNDLTLIQTKKVLEGEEVYARARDIQEVINYRNVMTLLEELAVKRGEYDPEMLKEIHKITTYKIIAEEKIGVFRTTQVVVKEEGSGQIIFQPPPFVEVPYMVEDFFAWLNNPEVAEVHPIIKAGITHYILVAIHPFVEGNGRTARAFASMILLKEGYDIKRFFSLEERFDSDPGSYYEAFAQVDKQSNNIGLRDLTPWLEYFTEVVAAELSKIKEKVKKLSIDTRLKVKMGKQVALSERQVRLVEYLSDQGSGNMQELRKVLPMVSEDTVLRDLTDMLKKGIIRKEGSTKASRYVIAK</sequence>
<evidence type="ECO:0000256" key="2">
    <source>
        <dbReference type="PIRSR" id="PIRSR640198-3"/>
    </source>
</evidence>
<dbReference type="SUPFAM" id="SSF140931">
    <property type="entry name" value="Fic-like"/>
    <property type="match status" value="1"/>
</dbReference>
<dbReference type="PROSITE" id="PS51459">
    <property type="entry name" value="FIDO"/>
    <property type="match status" value="1"/>
</dbReference>
<dbReference type="Proteomes" id="UP000034687">
    <property type="component" value="Unassembled WGS sequence"/>
</dbReference>
<evidence type="ECO:0000313" key="4">
    <source>
        <dbReference type="EMBL" id="KKR37971.1"/>
    </source>
</evidence>
<gene>
    <name evidence="4" type="ORF">UT72_C0026G0002</name>
</gene>
<dbReference type="InterPro" id="IPR036597">
    <property type="entry name" value="Fido-like_dom_sf"/>
</dbReference>
<dbReference type="Gene3D" id="1.10.10.10">
    <property type="entry name" value="Winged helix-like DNA-binding domain superfamily/Winged helix DNA-binding domain"/>
    <property type="match status" value="1"/>
</dbReference>
<dbReference type="SUPFAM" id="SSF46785">
    <property type="entry name" value="Winged helix' DNA-binding domain"/>
    <property type="match status" value="1"/>
</dbReference>
<dbReference type="InterPro" id="IPR036390">
    <property type="entry name" value="WH_DNA-bd_sf"/>
</dbReference>
<name>A0A0G0QKX2_9BACT</name>
<dbReference type="PANTHER" id="PTHR13504:SF38">
    <property type="entry name" value="FIDO DOMAIN-CONTAINING PROTEIN"/>
    <property type="match status" value="1"/>
</dbReference>
<proteinExistence type="predicted"/>
<dbReference type="Gene3D" id="1.10.3290.10">
    <property type="entry name" value="Fido-like domain"/>
    <property type="match status" value="1"/>
</dbReference>
<dbReference type="InterPro" id="IPR040198">
    <property type="entry name" value="Fido_containing"/>
</dbReference>
<evidence type="ECO:0000313" key="5">
    <source>
        <dbReference type="Proteomes" id="UP000034687"/>
    </source>
</evidence>
<evidence type="ECO:0000256" key="1">
    <source>
        <dbReference type="PIRSR" id="PIRSR640198-1"/>
    </source>
</evidence>
<evidence type="ECO:0000259" key="3">
    <source>
        <dbReference type="PROSITE" id="PS51459"/>
    </source>
</evidence>
<feature type="site" description="Important for autoinhibition of adenylyltransferase activity" evidence="2">
    <location>
        <position position="62"/>
    </location>
</feature>
<accession>A0A0G0QKX2</accession>